<dbReference type="EMBL" id="JAGIZQ010000003">
    <property type="protein sequence ID" value="KAH6637223.1"/>
    <property type="molecule type" value="Genomic_DNA"/>
</dbReference>
<organism evidence="1 2">
    <name type="scientific">Chaetomium tenue</name>
    <dbReference type="NCBI Taxonomy" id="1854479"/>
    <lineage>
        <taxon>Eukaryota</taxon>
        <taxon>Fungi</taxon>
        <taxon>Dikarya</taxon>
        <taxon>Ascomycota</taxon>
        <taxon>Pezizomycotina</taxon>
        <taxon>Sordariomycetes</taxon>
        <taxon>Sordariomycetidae</taxon>
        <taxon>Sordariales</taxon>
        <taxon>Chaetomiaceae</taxon>
        <taxon>Chaetomium</taxon>
    </lineage>
</organism>
<accession>A0ACB7PIQ0</accession>
<comment type="caution">
    <text evidence="1">The sequence shown here is derived from an EMBL/GenBank/DDBJ whole genome shotgun (WGS) entry which is preliminary data.</text>
</comment>
<gene>
    <name evidence="1" type="ORF">F5144DRAFT_547219</name>
</gene>
<dbReference type="Proteomes" id="UP000724584">
    <property type="component" value="Unassembled WGS sequence"/>
</dbReference>
<keyword evidence="2" id="KW-1185">Reference proteome</keyword>
<sequence length="1006" mass="113128">MQDIGALYPLGPRPARVDNPSFDVVLVHGRGIDADKTWASLWSEHCVENNEQRELRVFTFTYQDRVNNRYRPQSIRLSAEKLLQDLIRQRSVPAQEMRPIMFVGHSTGGVIIKQALITARHDPRFRNIAYSACATIFLATPHRGYKDVIQRIFNADSLNLRLGIQAPPDLVCDDDDKSLNIISTEFLHLYQGDLVFRNHTEGKAPPGLDEQIVEEQNAALDQGMDCDILEKQLDHFQICTFDIATKDGPRWLMSLIDQVKRDSPKFKAAMFSHNRYRLFQLLRIPDILLPCPPSPVIPTQGTCNWIQEQGEFKEWLSGPENHRKLWITGGLGCGKTFLAEHIRLIVMNEDDRDLVIHFSLESMKEGLITPRRMLACLIHSILVNYPMIPVKFANRKWDQHVLLTDDDIELLWRHTIAEITTERRLILIVDEMDRVSDNQDQMKLGPVLRAMSGETNPATIKPMLDCNKIRVLVLSRLGGDHHEPLLGWGPSEYQIPQNKTKGDIKKTVEEELDRLAKHGKLDHEAKAGIGKRIRTIAGDMYILAHLALNEITSTPGKTSVPSLQNSIAGFYDHILNRLTPGGQGLEKPNRFLRDVLFWMTYQGHAMNEVELELGLAMVFRPGFPAGSESSDSYQGVVDEGLVNNPQTGHTNLKREILLNCAPLVKFRSDGRFEPVHRTLKEFLATSPETFARLANLTQHKNYAFDDQTADEIISLFCMDYLLLSFFGDAGKRDLTPEEWVAKVEQRIDDHEFVTYAARHWVYHAKLSSKPFKVNLSDMDSSSSQYHLLNFSEPHALCWAEVWWYYTNWTEGDRFPGSHVKVPNTRILRRRDRSSDLNLARHLATPSGALRSDYKGPSPVLNGPGPAPNPPAVELPAEVQKHEGTPAPAAELPAEVQKNEGSPVPAGELPAEVQKHGGSRVPAAELPAEVKNKDFPAPTDPSPPRAEVPRVSPKPKYSGRSSAPPTKPKPSPVTRGRHPVEKPPAHRGSSNQDDPDPGCCGCTCTIL</sequence>
<name>A0ACB7PIQ0_9PEZI</name>
<reference evidence="1 2" key="1">
    <citation type="journal article" date="2021" name="Nat. Commun.">
        <title>Genetic determinants of endophytism in the Arabidopsis root mycobiome.</title>
        <authorList>
            <person name="Mesny F."/>
            <person name="Miyauchi S."/>
            <person name="Thiergart T."/>
            <person name="Pickel B."/>
            <person name="Atanasova L."/>
            <person name="Karlsson M."/>
            <person name="Huettel B."/>
            <person name="Barry K.W."/>
            <person name="Haridas S."/>
            <person name="Chen C."/>
            <person name="Bauer D."/>
            <person name="Andreopoulos W."/>
            <person name="Pangilinan J."/>
            <person name="LaButti K."/>
            <person name="Riley R."/>
            <person name="Lipzen A."/>
            <person name="Clum A."/>
            <person name="Drula E."/>
            <person name="Henrissat B."/>
            <person name="Kohler A."/>
            <person name="Grigoriev I.V."/>
            <person name="Martin F.M."/>
            <person name="Hacquard S."/>
        </authorList>
    </citation>
    <scope>NUCLEOTIDE SEQUENCE [LARGE SCALE GENOMIC DNA]</scope>
    <source>
        <strain evidence="1 2">MPI-SDFR-AT-0079</strain>
    </source>
</reference>
<evidence type="ECO:0000313" key="1">
    <source>
        <dbReference type="EMBL" id="KAH6637223.1"/>
    </source>
</evidence>
<proteinExistence type="predicted"/>
<protein>
    <submittedName>
        <fullName evidence="1">Uncharacterized protein</fullName>
    </submittedName>
</protein>
<evidence type="ECO:0000313" key="2">
    <source>
        <dbReference type="Proteomes" id="UP000724584"/>
    </source>
</evidence>